<dbReference type="SUPFAM" id="SSF56300">
    <property type="entry name" value="Metallo-dependent phosphatases"/>
    <property type="match status" value="1"/>
</dbReference>
<dbReference type="SMART" id="SM00854">
    <property type="entry name" value="PGA_cap"/>
    <property type="match status" value="1"/>
</dbReference>
<dbReference type="EMBL" id="AP023322">
    <property type="protein sequence ID" value="BCI64716.1"/>
    <property type="molecule type" value="Genomic_DNA"/>
</dbReference>
<comment type="similarity">
    <text evidence="1">Belongs to the CapA family.</text>
</comment>
<gene>
    <name evidence="3" type="ORF">Cop2CBH44_30690</name>
</gene>
<dbReference type="PROSITE" id="PS51257">
    <property type="entry name" value="PROKAR_LIPOPROTEIN"/>
    <property type="match status" value="1"/>
</dbReference>
<protein>
    <submittedName>
        <fullName evidence="3">Capsular polysaccharide biosynthesis protein</fullName>
    </submittedName>
</protein>
<dbReference type="Pfam" id="PF09587">
    <property type="entry name" value="PGA_cap"/>
    <property type="match status" value="1"/>
</dbReference>
<dbReference type="InterPro" id="IPR052169">
    <property type="entry name" value="CW_Biosynth-Accessory"/>
</dbReference>
<evidence type="ECO:0000256" key="1">
    <source>
        <dbReference type="ARBA" id="ARBA00005662"/>
    </source>
</evidence>
<accession>A0A7G1HYH8</accession>
<reference evidence="4" key="1">
    <citation type="submission" date="2020-07" db="EMBL/GenBank/DDBJ databases">
        <title>Complete genome sequencing of Coprobacter sp. strain 2CBH44.</title>
        <authorList>
            <person name="Sakamoto M."/>
            <person name="Murakami T."/>
            <person name="Mori H."/>
        </authorList>
    </citation>
    <scope>NUCLEOTIDE SEQUENCE [LARGE SCALE GENOMIC DNA]</scope>
    <source>
        <strain evidence="4">2CBH44</strain>
    </source>
</reference>
<evidence type="ECO:0000313" key="3">
    <source>
        <dbReference type="EMBL" id="BCI64716.1"/>
    </source>
</evidence>
<keyword evidence="4" id="KW-1185">Reference proteome</keyword>
<dbReference type="PANTHER" id="PTHR33393">
    <property type="entry name" value="POLYGLUTAMINE SYNTHESIS ACCESSORY PROTEIN RV0574C-RELATED"/>
    <property type="match status" value="1"/>
</dbReference>
<feature type="domain" description="Capsule synthesis protein CapA" evidence="2">
    <location>
        <begin position="41"/>
        <end position="286"/>
    </location>
</feature>
<dbReference type="Proteomes" id="UP000594042">
    <property type="component" value="Chromosome"/>
</dbReference>
<evidence type="ECO:0000259" key="2">
    <source>
        <dbReference type="SMART" id="SM00854"/>
    </source>
</evidence>
<name>A0A7G1HYH8_9BACT</name>
<organism evidence="3 4">
    <name type="scientific">Coprobacter secundus subsp. similis</name>
    <dbReference type="NCBI Taxonomy" id="2751153"/>
    <lineage>
        <taxon>Bacteria</taxon>
        <taxon>Pseudomonadati</taxon>
        <taxon>Bacteroidota</taxon>
        <taxon>Bacteroidia</taxon>
        <taxon>Bacteroidales</taxon>
        <taxon>Barnesiellaceae</taxon>
        <taxon>Coprobacter</taxon>
    </lineage>
</organism>
<dbReference type="PANTHER" id="PTHR33393:SF12">
    <property type="entry name" value="CAPSULE BIOSYNTHESIS PROTEIN CAPA"/>
    <property type="match status" value="1"/>
</dbReference>
<dbReference type="InterPro" id="IPR029052">
    <property type="entry name" value="Metallo-depent_PP-like"/>
</dbReference>
<sequence length="377" mass="42225">MVKYFIAALLISVACTQVTNKKTSANKEIEAIEFPVADTLILLFGGDAMQHLPQINSARTDAGYDYTSCLAPVKNIISQADISIINFETTLGDKPYTGYPQFSSPDEFAKALKECGFDIFLTANNHCLDRYTQGAQRTLNQLDSLSITHIGTYRNSVERQHNYPMIKTVNNIHIAFLNYTYGTNGISPQAPFVVNLIDTLLIKQDINSARNKGAELLIACMHWGDEYHRYPNKNQKILANWLEKNGVQLIIGSHPHVVQPIELHTDSAGSAQSLVAYSLGNFVSNMQKRYCDGGIMLKVKICKEHEQIRIISAGYILHFTRRPAHGAGPGYEILPLTHITEKKDSIPQHLWTSISRFVSDTRSLMEQYSFGVKEITN</sequence>
<dbReference type="CDD" id="cd07381">
    <property type="entry name" value="MPP_CapA"/>
    <property type="match status" value="1"/>
</dbReference>
<dbReference type="InterPro" id="IPR019079">
    <property type="entry name" value="Capsule_synth_CapA"/>
</dbReference>
<dbReference type="RefSeq" id="WP_200755157.1">
    <property type="nucleotide sequence ID" value="NZ_AP023322.1"/>
</dbReference>
<dbReference type="KEGG" id="copr:Cop2CBH44_30690"/>
<evidence type="ECO:0000313" key="4">
    <source>
        <dbReference type="Proteomes" id="UP000594042"/>
    </source>
</evidence>
<dbReference type="Gene3D" id="3.60.21.10">
    <property type="match status" value="1"/>
</dbReference>
<dbReference type="AlphaFoldDB" id="A0A7G1HYH8"/>
<proteinExistence type="inferred from homology"/>